<evidence type="ECO:0000256" key="2">
    <source>
        <dbReference type="ARBA" id="ARBA00022801"/>
    </source>
</evidence>
<dbReference type="PANTHER" id="PTHR43114:SF6">
    <property type="entry name" value="ADENINE DEAMINASE"/>
    <property type="match status" value="1"/>
</dbReference>
<keyword evidence="3 5" id="KW-0862">Zinc</keyword>
<evidence type="ECO:0000259" key="6">
    <source>
        <dbReference type="Pfam" id="PF00962"/>
    </source>
</evidence>
<dbReference type="InterPro" id="IPR006330">
    <property type="entry name" value="Ado/ade_deaminase"/>
</dbReference>
<accession>A0ABT1X8K1</accession>
<dbReference type="InterPro" id="IPR032466">
    <property type="entry name" value="Metal_Hydrolase"/>
</dbReference>
<evidence type="ECO:0000256" key="4">
    <source>
        <dbReference type="ARBA" id="ARBA00023080"/>
    </source>
</evidence>
<dbReference type="InterPro" id="IPR028892">
    <property type="entry name" value="ADE"/>
</dbReference>
<feature type="binding site" evidence="5">
    <location>
        <position position="282"/>
    </location>
    <ligand>
        <name>substrate</name>
    </ligand>
</feature>
<keyword evidence="1 5" id="KW-0479">Metal-binding</keyword>
<gene>
    <name evidence="7" type="ORF">NRP21_20460</name>
</gene>
<evidence type="ECO:0000256" key="3">
    <source>
        <dbReference type="ARBA" id="ARBA00022833"/>
    </source>
</evidence>
<keyword evidence="4 5" id="KW-0546">Nucleotide metabolism</keyword>
<evidence type="ECO:0000256" key="5">
    <source>
        <dbReference type="HAMAP-Rule" id="MF_01962"/>
    </source>
</evidence>
<keyword evidence="2 5" id="KW-0378">Hydrolase</keyword>
<organism evidence="7 8">
    <name type="scientific">Roseomonas populi</name>
    <dbReference type="NCBI Taxonomy" id="3121582"/>
    <lineage>
        <taxon>Bacteria</taxon>
        <taxon>Pseudomonadati</taxon>
        <taxon>Pseudomonadota</taxon>
        <taxon>Alphaproteobacteria</taxon>
        <taxon>Acetobacterales</taxon>
        <taxon>Roseomonadaceae</taxon>
        <taxon>Roseomonas</taxon>
    </lineage>
</organism>
<dbReference type="InterPro" id="IPR001365">
    <property type="entry name" value="A_deaminase_dom"/>
</dbReference>
<comment type="catalytic activity">
    <reaction evidence="5">
        <text>adenine + H2O + H(+) = hypoxanthine + NH4(+)</text>
        <dbReference type="Rhea" id="RHEA:23688"/>
        <dbReference type="ChEBI" id="CHEBI:15377"/>
        <dbReference type="ChEBI" id="CHEBI:15378"/>
        <dbReference type="ChEBI" id="CHEBI:16708"/>
        <dbReference type="ChEBI" id="CHEBI:17368"/>
        <dbReference type="ChEBI" id="CHEBI:28938"/>
        <dbReference type="EC" id="3.5.4.2"/>
    </reaction>
</comment>
<dbReference type="Proteomes" id="UP001524642">
    <property type="component" value="Unassembled WGS sequence"/>
</dbReference>
<dbReference type="GO" id="GO:0016787">
    <property type="term" value="F:hydrolase activity"/>
    <property type="evidence" value="ECO:0007669"/>
    <property type="project" value="UniProtKB-KW"/>
</dbReference>
<dbReference type="HAMAP" id="MF_01962">
    <property type="entry name" value="Adenine_deaminase"/>
    <property type="match status" value="1"/>
</dbReference>
<feature type="binding site" evidence="5">
    <location>
        <position position="200"/>
    </location>
    <ligand>
        <name>Zn(2+)</name>
        <dbReference type="ChEBI" id="CHEBI:29105"/>
        <note>catalytic</note>
    </ligand>
</feature>
<feature type="domain" description="Adenosine deaminase" evidence="6">
    <location>
        <begin position="14"/>
        <end position="333"/>
    </location>
</feature>
<dbReference type="EMBL" id="JANJOU010000021">
    <property type="protein sequence ID" value="MCR0984434.1"/>
    <property type="molecule type" value="Genomic_DNA"/>
</dbReference>
<feature type="site" description="Important for catalytic activity" evidence="5">
    <location>
        <position position="224"/>
    </location>
</feature>
<dbReference type="SUPFAM" id="SSF51556">
    <property type="entry name" value="Metallo-dependent hydrolases"/>
    <property type="match status" value="1"/>
</dbReference>
<comment type="caution">
    <text evidence="7">The sequence shown here is derived from an EMBL/GenBank/DDBJ whole genome shotgun (WGS) entry which is preliminary data.</text>
</comment>
<name>A0ABT1X8K1_9PROT</name>
<dbReference type="NCBIfam" id="NF006850">
    <property type="entry name" value="PRK09358.1-6"/>
    <property type="match status" value="1"/>
</dbReference>
<feature type="binding site" evidence="5">
    <location>
        <position position="19"/>
    </location>
    <ligand>
        <name>Zn(2+)</name>
        <dbReference type="ChEBI" id="CHEBI:29105"/>
        <note>catalytic</note>
    </ligand>
</feature>
<feature type="binding site" evidence="5">
    <location>
        <position position="281"/>
    </location>
    <ligand>
        <name>Zn(2+)</name>
        <dbReference type="ChEBI" id="CHEBI:29105"/>
        <note>catalytic</note>
    </ligand>
</feature>
<evidence type="ECO:0000256" key="1">
    <source>
        <dbReference type="ARBA" id="ARBA00022723"/>
    </source>
</evidence>
<comment type="cofactor">
    <cofactor evidence="5">
        <name>Zn(2+)</name>
        <dbReference type="ChEBI" id="CHEBI:29105"/>
    </cofactor>
    <text evidence="5">Binds 1 zinc ion per subunit.</text>
</comment>
<dbReference type="Pfam" id="PF00962">
    <property type="entry name" value="A_deaminase"/>
    <property type="match status" value="1"/>
</dbReference>
<reference evidence="7 8" key="1">
    <citation type="submission" date="2022-06" db="EMBL/GenBank/DDBJ databases">
        <title>Roseomonas CN29.</title>
        <authorList>
            <person name="Cheng Y."/>
            <person name="He X."/>
        </authorList>
    </citation>
    <scope>NUCLEOTIDE SEQUENCE [LARGE SCALE GENOMIC DNA]</scope>
    <source>
        <strain evidence="7 8">CN29</strain>
    </source>
</reference>
<comment type="function">
    <text evidence="5">Catalyzes the hydrolytic deamination of adenine to hypoxanthine. Plays an important role in the purine salvage pathway and in nitrogen catabolism.</text>
</comment>
<dbReference type="Gene3D" id="3.20.20.140">
    <property type="entry name" value="Metal-dependent hydrolases"/>
    <property type="match status" value="1"/>
</dbReference>
<dbReference type="PANTHER" id="PTHR43114">
    <property type="entry name" value="ADENINE DEAMINASE"/>
    <property type="match status" value="1"/>
</dbReference>
<feature type="binding site" evidence="5">
    <location>
        <position position="21"/>
    </location>
    <ligand>
        <name>Zn(2+)</name>
        <dbReference type="ChEBI" id="CHEBI:29105"/>
        <note>catalytic</note>
    </ligand>
</feature>
<protein>
    <recommendedName>
        <fullName evidence="5">Adenine deaminase</fullName>
        <shortName evidence="5">ADE</shortName>
        <ecNumber evidence="5">3.5.4.2</ecNumber>
    </recommendedName>
    <alternativeName>
        <fullName evidence="5">Adenine aminohydrolase</fullName>
        <shortName evidence="5">AAH</shortName>
    </alternativeName>
</protein>
<dbReference type="RefSeq" id="WP_257718090.1">
    <property type="nucleotide sequence ID" value="NZ_JANJOU010000021.1"/>
</dbReference>
<dbReference type="EC" id="3.5.4.2" evidence="5"/>
<feature type="active site" description="Proton donor" evidence="5">
    <location>
        <position position="203"/>
    </location>
</feature>
<dbReference type="NCBIfam" id="TIGR01430">
    <property type="entry name" value="aden_deam"/>
    <property type="match status" value="1"/>
</dbReference>
<dbReference type="CDD" id="cd01320">
    <property type="entry name" value="ADA"/>
    <property type="match status" value="1"/>
</dbReference>
<evidence type="ECO:0000313" key="7">
    <source>
        <dbReference type="EMBL" id="MCR0984434.1"/>
    </source>
</evidence>
<keyword evidence="8" id="KW-1185">Reference proteome</keyword>
<proteinExistence type="inferred from homology"/>
<comment type="similarity">
    <text evidence="5">Belongs to the metallo-dependent hydrolases superfamily. Adenosine and AMP deaminases family. Adenine deaminase type 2 subfamily.</text>
</comment>
<sequence>MFDAPISPFIAGLPKAELHMHLEGSLEPETIMRLAARNGVRIPYANAEELRAAYSFTDLQSFLDLFYLGLTVLQTGEDFYEMTKSYLDRAAQDRVRHAEVFISPQGHLRRGIAMGTVIDNILRAFDDARREHGMTGGLIAGIQRQFDEEEALSMLRELRPWRDRIIGLGTGGPERGNRPAKFRRAYAYAKHDLGWRTTIHAGEEGGSDFVCEAIDELHVDRIDHGVRSEADPNLMRRLAETGMPLTVCPCSNIMLRVFPDMAAHNIRRLHEAGLCLTVNSDDPSYFGAYVNENFASIQQALGFSDADLWGFARNSFLSAFLNEEDRARHLAELAAHKPVASPS</sequence>
<evidence type="ECO:0000313" key="8">
    <source>
        <dbReference type="Proteomes" id="UP001524642"/>
    </source>
</evidence>